<evidence type="ECO:0000256" key="3">
    <source>
        <dbReference type="ARBA" id="ARBA00012994"/>
    </source>
</evidence>
<dbReference type="GO" id="GO:0006548">
    <property type="term" value="P:L-histidine catabolic process"/>
    <property type="evidence" value="ECO:0007669"/>
    <property type="project" value="InterPro"/>
</dbReference>
<dbReference type="GO" id="GO:0005737">
    <property type="term" value="C:cytoplasm"/>
    <property type="evidence" value="ECO:0007669"/>
    <property type="project" value="InterPro"/>
</dbReference>
<feature type="region of interest" description="Disordered" evidence="10">
    <location>
        <begin position="611"/>
        <end position="634"/>
    </location>
</feature>
<dbReference type="InterPro" id="IPR022313">
    <property type="entry name" value="Phe/His_NH3-lyase_AS"/>
</dbReference>
<dbReference type="Gene3D" id="1.20.200.10">
    <property type="entry name" value="Fumarase/aspartase (Central domain)"/>
    <property type="match status" value="1"/>
</dbReference>
<feature type="compositionally biased region" description="Low complexity" evidence="10">
    <location>
        <begin position="617"/>
        <end position="630"/>
    </location>
</feature>
<comment type="caution">
    <text evidence="12">The sequence shown here is derived from an EMBL/GenBank/DDBJ whole genome shotgun (WGS) entry which is preliminary data.</text>
</comment>
<dbReference type="GO" id="GO:0004397">
    <property type="term" value="F:histidine ammonia-lyase activity"/>
    <property type="evidence" value="ECO:0007669"/>
    <property type="project" value="UniProtKB-EC"/>
</dbReference>
<dbReference type="EMBL" id="BPLR01010705">
    <property type="protein sequence ID" value="GIY41313.1"/>
    <property type="molecule type" value="Genomic_DNA"/>
</dbReference>
<dbReference type="Pfam" id="PF00221">
    <property type="entry name" value="Lyase_aromatic"/>
    <property type="match status" value="1"/>
</dbReference>
<evidence type="ECO:0000256" key="1">
    <source>
        <dbReference type="ARBA" id="ARBA00005113"/>
    </source>
</evidence>
<dbReference type="InterPro" id="IPR008948">
    <property type="entry name" value="L-Aspartase-like"/>
</dbReference>
<comment type="pathway">
    <text evidence="1 9">Amino-acid degradation; L-histidine degradation into L-glutamate; N-formimidoyl-L-glutamate from L-histidine: step 1/3.</text>
</comment>
<dbReference type="NCBIfam" id="NF006871">
    <property type="entry name" value="PRK09367.1"/>
    <property type="match status" value="1"/>
</dbReference>
<comment type="similarity">
    <text evidence="2 8">Belongs to the PAL/histidase family.</text>
</comment>
<dbReference type="Gene3D" id="1.10.275.10">
    <property type="entry name" value="Fumarase/aspartase (N-terminal domain)"/>
    <property type="match status" value="1"/>
</dbReference>
<evidence type="ECO:0000256" key="10">
    <source>
        <dbReference type="SAM" id="MobiDB-lite"/>
    </source>
</evidence>
<dbReference type="Gene3D" id="3.10.20.90">
    <property type="entry name" value="Phosphatidylinositol 3-kinase Catalytic Subunit, Chain A, domain 1"/>
    <property type="match status" value="1"/>
</dbReference>
<feature type="domain" description="Par3/HAL N-terminal" evidence="11">
    <location>
        <begin position="27"/>
        <end position="98"/>
    </location>
</feature>
<keyword evidence="6 8" id="KW-0456">Lyase</keyword>
<name>A0AAV4TBH8_CAEEX</name>
<dbReference type="CDD" id="cd00332">
    <property type="entry name" value="PAL-HAL"/>
    <property type="match status" value="1"/>
</dbReference>
<dbReference type="InterPro" id="IPR001106">
    <property type="entry name" value="Aromatic_Lyase"/>
</dbReference>
<dbReference type="AlphaFoldDB" id="A0AAV4TBH8"/>
<reference evidence="12 13" key="1">
    <citation type="submission" date="2021-06" db="EMBL/GenBank/DDBJ databases">
        <title>Caerostris extrusa draft genome.</title>
        <authorList>
            <person name="Kono N."/>
            <person name="Arakawa K."/>
        </authorList>
    </citation>
    <scope>NUCLEOTIDE SEQUENCE [LARGE SCALE GENOMIC DNA]</scope>
</reference>
<protein>
    <recommendedName>
        <fullName evidence="4 9">Histidine ammonia-lyase</fullName>
        <ecNumber evidence="3 9">4.3.1.3</ecNumber>
    </recommendedName>
</protein>
<evidence type="ECO:0000256" key="2">
    <source>
        <dbReference type="ARBA" id="ARBA00007238"/>
    </source>
</evidence>
<dbReference type="InterPro" id="IPR021922">
    <property type="entry name" value="Par3/HAL_N"/>
</dbReference>
<organism evidence="12 13">
    <name type="scientific">Caerostris extrusa</name>
    <name type="common">Bark spider</name>
    <name type="synonym">Caerostris bankana</name>
    <dbReference type="NCBI Taxonomy" id="172846"/>
    <lineage>
        <taxon>Eukaryota</taxon>
        <taxon>Metazoa</taxon>
        <taxon>Ecdysozoa</taxon>
        <taxon>Arthropoda</taxon>
        <taxon>Chelicerata</taxon>
        <taxon>Arachnida</taxon>
        <taxon>Araneae</taxon>
        <taxon>Araneomorphae</taxon>
        <taxon>Entelegynae</taxon>
        <taxon>Araneoidea</taxon>
        <taxon>Araneidae</taxon>
        <taxon>Caerostris</taxon>
    </lineage>
</organism>
<evidence type="ECO:0000256" key="8">
    <source>
        <dbReference type="RuleBase" id="RU003954"/>
    </source>
</evidence>
<evidence type="ECO:0000256" key="9">
    <source>
        <dbReference type="RuleBase" id="RU004479"/>
    </source>
</evidence>
<dbReference type="SUPFAM" id="SSF48557">
    <property type="entry name" value="L-aspartase-like"/>
    <property type="match status" value="1"/>
</dbReference>
<evidence type="ECO:0000256" key="4">
    <source>
        <dbReference type="ARBA" id="ARBA00017271"/>
    </source>
</evidence>
<dbReference type="PANTHER" id="PTHR10362">
    <property type="entry name" value="HISTIDINE AMMONIA-LYASE"/>
    <property type="match status" value="1"/>
</dbReference>
<sequence length="694" mass="76543">MFPGILDHIRISCSPQVSVRVRGEWFAVPCTRSNTTIRIIGEEALKRYEKLKPQGSHVAGREEKIYQIRKTKGGAILDPDDQVNHVLDDNDFVSVVLETDKPNPVTAPAEIHYVPEQVPGKFRPPSDFMTLDGYNLIPEELVKLGKGVYKIKLSMDSQSRINRSLRKNIIELQENLIRSHAAGVGVPLSPHKTRMLMALRINVLAKGFSGISLETLNRYIDAFNASCLPWVPEKGTVGASGDLAPLAHLALGLIGEGKMWSPESGWAEAKYVLESHNLKPISLGAKEGIALLNGTQLITSIGAEALHRAEIIAKQADVVAALSLEVLKGTTRAFDGDIQKVRPHRGQSHVAYRLRSLLHSDTHPSEMAESHRFCKRVQDAYTLRCCPQVHGIVHDTIEFVRDIITTEMNSATDNPLVFVEREEIISGGNFHGEYPAKALDYLAIGVHELGSMSERRTERLINPALSGLPAFLVKDGGLNSGFMMAHCTAAALVSENKVLCHPASVDSLPTSAGTEDHVSMGGFAARKALTVVENVERVIAIELLAACQAIEFLRPLKTTQPLEAVYAIVRSVVKPLDKDRFLAPDIDAVTELLKEEKIWTAVQPHIERYKAEQGVETRPSSPTTSSTHSSQNIICIRKRRHASNNSNGYSTDGFVNYESDEEISYKINDEEFHPKMPKLAASIKLSRPLFVVEE</sequence>
<evidence type="ECO:0000313" key="12">
    <source>
        <dbReference type="EMBL" id="GIY41313.1"/>
    </source>
</evidence>
<gene>
    <name evidence="12" type="primary">HAL</name>
    <name evidence="12" type="ORF">CEXT_684151</name>
</gene>
<evidence type="ECO:0000256" key="5">
    <source>
        <dbReference type="ARBA" id="ARBA00022808"/>
    </source>
</evidence>
<dbReference type="Proteomes" id="UP001054945">
    <property type="component" value="Unassembled WGS sequence"/>
</dbReference>
<evidence type="ECO:0000256" key="7">
    <source>
        <dbReference type="ARBA" id="ARBA00049269"/>
    </source>
</evidence>
<keyword evidence="13" id="KW-1185">Reference proteome</keyword>
<dbReference type="FunFam" id="1.20.200.10:FF:000003">
    <property type="entry name" value="Histidine ammonia-lyase"/>
    <property type="match status" value="1"/>
</dbReference>
<evidence type="ECO:0000256" key="6">
    <source>
        <dbReference type="ARBA" id="ARBA00023239"/>
    </source>
</evidence>
<accession>A0AAV4TBH8</accession>
<dbReference type="PROSITE" id="PS00488">
    <property type="entry name" value="PAL_HISTIDASE"/>
    <property type="match status" value="1"/>
</dbReference>
<comment type="catalytic activity">
    <reaction evidence="7 9">
        <text>L-histidine = trans-urocanate + NH4(+)</text>
        <dbReference type="Rhea" id="RHEA:21232"/>
        <dbReference type="ChEBI" id="CHEBI:17771"/>
        <dbReference type="ChEBI" id="CHEBI:28938"/>
        <dbReference type="ChEBI" id="CHEBI:57595"/>
        <dbReference type="EC" id="4.3.1.3"/>
    </reaction>
</comment>
<dbReference type="Pfam" id="PF12053">
    <property type="entry name" value="Par3_HAL_N_term"/>
    <property type="match status" value="1"/>
</dbReference>
<keyword evidence="5 9" id="KW-0369">Histidine metabolism</keyword>
<proteinExistence type="inferred from homology"/>
<dbReference type="NCBIfam" id="TIGR01225">
    <property type="entry name" value="hutH"/>
    <property type="match status" value="1"/>
</dbReference>
<dbReference type="EC" id="4.3.1.3" evidence="3 9"/>
<evidence type="ECO:0000313" key="13">
    <source>
        <dbReference type="Proteomes" id="UP001054945"/>
    </source>
</evidence>
<dbReference type="InterPro" id="IPR005921">
    <property type="entry name" value="HutH"/>
</dbReference>
<evidence type="ECO:0000259" key="11">
    <source>
        <dbReference type="Pfam" id="PF12053"/>
    </source>
</evidence>
<dbReference type="InterPro" id="IPR024083">
    <property type="entry name" value="Fumarase/histidase_N"/>
</dbReference>